<dbReference type="Proteomes" id="UP000325945">
    <property type="component" value="Unassembled WGS sequence"/>
</dbReference>
<protein>
    <submittedName>
        <fullName evidence="3">Uncharacterized protein</fullName>
    </submittedName>
</protein>
<keyword evidence="2" id="KW-0812">Transmembrane</keyword>
<feature type="region of interest" description="Disordered" evidence="1">
    <location>
        <begin position="85"/>
        <end position="113"/>
    </location>
</feature>
<feature type="transmembrane region" description="Helical" evidence="2">
    <location>
        <begin position="15"/>
        <end position="34"/>
    </location>
</feature>
<reference evidence="4" key="1">
    <citation type="submission" date="2019-04" db="EMBL/GenBank/DDBJ databases">
        <title>Friends and foes A comparative genomics studyof 23 Aspergillus species from section Flavi.</title>
        <authorList>
            <consortium name="DOE Joint Genome Institute"/>
            <person name="Kjaerbolling I."/>
            <person name="Vesth T."/>
            <person name="Frisvad J.C."/>
            <person name="Nybo J.L."/>
            <person name="Theobald S."/>
            <person name="Kildgaard S."/>
            <person name="Isbrandt T."/>
            <person name="Kuo A."/>
            <person name="Sato A."/>
            <person name="Lyhne E.K."/>
            <person name="Kogle M.E."/>
            <person name="Wiebenga A."/>
            <person name="Kun R.S."/>
            <person name="Lubbers R.J."/>
            <person name="Makela M.R."/>
            <person name="Barry K."/>
            <person name="Chovatia M."/>
            <person name="Clum A."/>
            <person name="Daum C."/>
            <person name="Haridas S."/>
            <person name="He G."/>
            <person name="LaButti K."/>
            <person name="Lipzen A."/>
            <person name="Mondo S."/>
            <person name="Riley R."/>
            <person name="Salamov A."/>
            <person name="Simmons B.A."/>
            <person name="Magnuson J.K."/>
            <person name="Henrissat B."/>
            <person name="Mortensen U.H."/>
            <person name="Larsen T.O."/>
            <person name="Devries R.P."/>
            <person name="Grigoriev I.V."/>
            <person name="Machida M."/>
            <person name="Baker S.E."/>
            <person name="Andersen M.R."/>
        </authorList>
    </citation>
    <scope>NUCLEOTIDE SEQUENCE [LARGE SCALE GENOMIC DNA]</scope>
    <source>
        <strain evidence="4">CBS 130017</strain>
    </source>
</reference>
<name>A0A5N6X9Q5_9EURO</name>
<keyword evidence="2" id="KW-1133">Transmembrane helix</keyword>
<keyword evidence="2" id="KW-0472">Membrane</keyword>
<evidence type="ECO:0000256" key="1">
    <source>
        <dbReference type="SAM" id="MobiDB-lite"/>
    </source>
</evidence>
<evidence type="ECO:0000313" key="4">
    <source>
        <dbReference type="Proteomes" id="UP000325945"/>
    </source>
</evidence>
<proteinExistence type="predicted"/>
<organism evidence="3 4">
    <name type="scientific">Aspergillus sergii</name>
    <dbReference type="NCBI Taxonomy" id="1034303"/>
    <lineage>
        <taxon>Eukaryota</taxon>
        <taxon>Fungi</taxon>
        <taxon>Dikarya</taxon>
        <taxon>Ascomycota</taxon>
        <taxon>Pezizomycotina</taxon>
        <taxon>Eurotiomycetes</taxon>
        <taxon>Eurotiomycetidae</taxon>
        <taxon>Eurotiales</taxon>
        <taxon>Aspergillaceae</taxon>
        <taxon>Aspergillus</taxon>
        <taxon>Aspergillus subgen. Circumdati</taxon>
    </lineage>
</organism>
<evidence type="ECO:0000313" key="3">
    <source>
        <dbReference type="EMBL" id="KAE8328779.1"/>
    </source>
</evidence>
<dbReference type="AlphaFoldDB" id="A0A5N6X9Q5"/>
<accession>A0A5N6X9Q5</accession>
<keyword evidence="4" id="KW-1185">Reference proteome</keyword>
<evidence type="ECO:0000256" key="2">
    <source>
        <dbReference type="SAM" id="Phobius"/>
    </source>
</evidence>
<gene>
    <name evidence="3" type="ORF">BDV39DRAFT_173277</name>
</gene>
<dbReference type="EMBL" id="ML741783">
    <property type="protein sequence ID" value="KAE8328779.1"/>
    <property type="molecule type" value="Genomic_DNA"/>
</dbReference>
<sequence length="113" mass="12429">MPVPPHSSHFGSGLLVRPLLTDLPLWALLLLLLLSRLVSRFLKRGIVVCFNISQSVWICFKGHHGNGASILLGNKLFVIGSELVRGSDHSGDSGTPYRSDSIRREIEEGGQQR</sequence>